<sequence>MSPNTPPLEPDMTGYVKPNYSASTAPEEIISHIASFVVEDARTRDNEAPPPSKWFSLTAVCKRWTNAIVDTAAPWAGITIGSIESLRKFLSRSRNEPLTVKGDLSDGDEKNAERLSMVMQHTHRLQSLCISVSHSVLNGLVSLGGYGLTPHLEVLEITKTGLERTSALTWFRESQLRILPLTGFHFSDFSFLLDTSLTTLTELSLVNIDWNPVVNEMLNLLGQLPQLKRLQLGVVMTWSPNPSGTMNLPALQYIALYNLGVTEAYLLSVLNTPSL</sequence>
<dbReference type="EMBL" id="KV425647">
    <property type="protein sequence ID" value="KZT19212.1"/>
    <property type="molecule type" value="Genomic_DNA"/>
</dbReference>
<dbReference type="SUPFAM" id="SSF52047">
    <property type="entry name" value="RNI-like"/>
    <property type="match status" value="1"/>
</dbReference>
<dbReference type="Proteomes" id="UP000076761">
    <property type="component" value="Unassembled WGS sequence"/>
</dbReference>
<reference evidence="1 2" key="1">
    <citation type="journal article" date="2016" name="Mol. Biol. Evol.">
        <title>Comparative Genomics of Early-Diverging Mushroom-Forming Fungi Provides Insights into the Origins of Lignocellulose Decay Capabilities.</title>
        <authorList>
            <person name="Nagy L.G."/>
            <person name="Riley R."/>
            <person name="Tritt A."/>
            <person name="Adam C."/>
            <person name="Daum C."/>
            <person name="Floudas D."/>
            <person name="Sun H."/>
            <person name="Yadav J.S."/>
            <person name="Pangilinan J."/>
            <person name="Larsson K.H."/>
            <person name="Matsuura K."/>
            <person name="Barry K."/>
            <person name="Labutti K."/>
            <person name="Kuo R."/>
            <person name="Ohm R.A."/>
            <person name="Bhattacharya S.S."/>
            <person name="Shirouzu T."/>
            <person name="Yoshinaga Y."/>
            <person name="Martin F.M."/>
            <person name="Grigoriev I.V."/>
            <person name="Hibbett D.S."/>
        </authorList>
    </citation>
    <scope>NUCLEOTIDE SEQUENCE [LARGE SCALE GENOMIC DNA]</scope>
    <source>
        <strain evidence="1 2">HHB14362 ss-1</strain>
    </source>
</reference>
<keyword evidence="2" id="KW-1185">Reference proteome</keyword>
<organism evidence="1 2">
    <name type="scientific">Neolentinus lepideus HHB14362 ss-1</name>
    <dbReference type="NCBI Taxonomy" id="1314782"/>
    <lineage>
        <taxon>Eukaryota</taxon>
        <taxon>Fungi</taxon>
        <taxon>Dikarya</taxon>
        <taxon>Basidiomycota</taxon>
        <taxon>Agaricomycotina</taxon>
        <taxon>Agaricomycetes</taxon>
        <taxon>Gloeophyllales</taxon>
        <taxon>Gloeophyllaceae</taxon>
        <taxon>Neolentinus</taxon>
    </lineage>
</organism>
<dbReference type="InParanoid" id="A0A165N5R1"/>
<gene>
    <name evidence="1" type="ORF">NEOLEDRAFT_1245990</name>
</gene>
<dbReference type="InterPro" id="IPR032675">
    <property type="entry name" value="LRR_dom_sf"/>
</dbReference>
<dbReference type="OrthoDB" id="2866324at2759"/>
<proteinExistence type="predicted"/>
<accession>A0A165N5R1</accession>
<name>A0A165N5R1_9AGAM</name>
<protein>
    <submittedName>
        <fullName evidence="1">Uncharacterized protein</fullName>
    </submittedName>
</protein>
<dbReference type="AlphaFoldDB" id="A0A165N5R1"/>
<evidence type="ECO:0000313" key="1">
    <source>
        <dbReference type="EMBL" id="KZT19212.1"/>
    </source>
</evidence>
<dbReference type="STRING" id="1314782.A0A165N5R1"/>
<evidence type="ECO:0000313" key="2">
    <source>
        <dbReference type="Proteomes" id="UP000076761"/>
    </source>
</evidence>
<dbReference type="Gene3D" id="3.80.10.10">
    <property type="entry name" value="Ribonuclease Inhibitor"/>
    <property type="match status" value="1"/>
</dbReference>